<keyword evidence="1" id="KW-0732">Signal</keyword>
<dbReference type="Gene3D" id="2.40.128.200">
    <property type="match status" value="1"/>
</dbReference>
<evidence type="ECO:0000256" key="1">
    <source>
        <dbReference type="SAM" id="SignalP"/>
    </source>
</evidence>
<protein>
    <submittedName>
        <fullName evidence="2">Membrane-bound lysozyme-inhibitor of c-type lysozyme</fullName>
    </submittedName>
</protein>
<name>A0A2S9GWU9_9BURK</name>
<comment type="caution">
    <text evidence="2">The sequence shown here is derived from an EMBL/GenBank/DDBJ whole genome shotgun (WGS) entry which is preliminary data.</text>
</comment>
<dbReference type="AlphaFoldDB" id="A0A2S9GWU9"/>
<feature type="signal peptide" evidence="1">
    <location>
        <begin position="1"/>
        <end position="21"/>
    </location>
</feature>
<feature type="chain" id="PRO_5015671141" evidence="1">
    <location>
        <begin position="22"/>
        <end position="141"/>
    </location>
</feature>
<keyword evidence="3" id="KW-1185">Reference proteome</keyword>
<organism evidence="2 3">
    <name type="scientific">Solimicrobium silvestre</name>
    <dbReference type="NCBI Taxonomy" id="2099400"/>
    <lineage>
        <taxon>Bacteria</taxon>
        <taxon>Pseudomonadati</taxon>
        <taxon>Pseudomonadota</taxon>
        <taxon>Betaproteobacteria</taxon>
        <taxon>Burkholderiales</taxon>
        <taxon>Oxalobacteraceae</taxon>
        <taxon>Solimicrobium</taxon>
    </lineage>
</organism>
<dbReference type="SUPFAM" id="SSF141488">
    <property type="entry name" value="YdhA-like"/>
    <property type="match status" value="1"/>
</dbReference>
<dbReference type="InterPro" id="IPR036328">
    <property type="entry name" value="MliC_sf"/>
</dbReference>
<dbReference type="EMBL" id="PUGF01000015">
    <property type="protein sequence ID" value="PRC92178.1"/>
    <property type="molecule type" value="Genomic_DNA"/>
</dbReference>
<sequence length="141" mass="15752">MKFCTICAAITLSITSQFVFAQSTTPTPVKKTATKKAVPAQEVSNDEDDMTPDIKESTTYEYKCELKDSLTIYTNSDDNDHVALRWKNKLYRLKRVVTTTGANRFENKKAGLVWIGIPTKGMLLDSRHGQQLANDCKTAGQ</sequence>
<reference evidence="2 3" key="1">
    <citation type="submission" date="2018-02" db="EMBL/GenBank/DDBJ databases">
        <title>Solimicrobium silvestre gen. nov., sp. nov., isolated from alpine forest soil.</title>
        <authorList>
            <person name="Margesin R."/>
            <person name="Albuquerque L."/>
            <person name="Zhang D.-C."/>
            <person name="Froufe H.J.C."/>
            <person name="Severino R."/>
            <person name="Roxo I."/>
            <person name="Egas C."/>
            <person name="Da Costa M.S."/>
        </authorList>
    </citation>
    <scope>NUCLEOTIDE SEQUENCE [LARGE SCALE GENOMIC DNA]</scope>
    <source>
        <strain evidence="2 3">S20-91</strain>
    </source>
</reference>
<dbReference type="RefSeq" id="WP_243405450.1">
    <property type="nucleotide sequence ID" value="NZ_PUGF01000015.1"/>
</dbReference>
<evidence type="ECO:0000313" key="2">
    <source>
        <dbReference type="EMBL" id="PRC92178.1"/>
    </source>
</evidence>
<evidence type="ECO:0000313" key="3">
    <source>
        <dbReference type="Proteomes" id="UP000237839"/>
    </source>
</evidence>
<dbReference type="Proteomes" id="UP000237839">
    <property type="component" value="Unassembled WGS sequence"/>
</dbReference>
<accession>A0A2S9GWU9</accession>
<proteinExistence type="predicted"/>
<gene>
    <name evidence="2" type="ORF">S2091_3094</name>
</gene>